<evidence type="ECO:0000256" key="3">
    <source>
        <dbReference type="ARBA" id="ARBA00022737"/>
    </source>
</evidence>
<name>A0A158QH98_RODNA</name>
<proteinExistence type="predicted"/>
<feature type="coiled-coil region" evidence="6">
    <location>
        <begin position="1233"/>
        <end position="1260"/>
    </location>
</feature>
<dbReference type="GO" id="GO:0008285">
    <property type="term" value="P:negative regulation of cell population proliferation"/>
    <property type="evidence" value="ECO:0007669"/>
    <property type="project" value="TreeGrafter"/>
</dbReference>
<comment type="subcellular location">
    <subcellularLocation>
        <location evidence="1">Membrane</location>
    </subcellularLocation>
</comment>
<evidence type="ECO:0000256" key="2">
    <source>
        <dbReference type="ARBA" id="ARBA00022692"/>
    </source>
</evidence>
<sequence length="3162" mass="359206">MADKFSNTAKRQRRARKACQDWISETSKQLEVCRSLTIEHLSSSSSPQTISIHQKANNLRMRHGRINILMEAHKSNEHRFITNLEAEKEMTTCYAEYLKVLSQECYRCKITPNFVSQDEDLDAAALHSDWKKLLSDMANIQSAIQEQLLWCEEASNAAIWMTNWLREVEKRALGEDASFIENFRPTLSRRGHNLRAYSEEAVTLDTIAEKQQEVVKFWQNLNEEIADKKAEFDEYEFRISKIQSDTSANAQTFRERFDNAAETARKFLQQNIEGTNTLNRVCQQISVFNTWVLVVQEQASKSDLSIQNFLSQESEAATIEQGEEYISSLSGVIDQLLTECAGVKEQICPLSAACLLSADLLSHLNVVWRSIKAEVQNVQQKYQSDSEAIDEFLSRLNALANWVKEKEGTLNIVNSEFNSISNNAVVSFAEELKKCESFPSLSESALEDMAICLKRKEKLVSETCSLINQLNTKSHDFEALQERLQELVALKEDKVSQITTETNVLMDKYSGMQSHAKELSEQSKEMLSSQHNLNSMFSAFQTWRDELKRSLQNASDFSGDRYALMARLDWLKDIEAIRQKGEKRIEDLKRICVKCMATSPPDLKQALLSATNEHVIDFNKLLSKIIDSHSQYFKINETWEKFDAITTEFDSCHRRVLESMTQFEVPYSEDLPGFLSKANLLSLALDALDGPEELETAKTGLFEEIQALRTKFLQLSECHVKLKTLLEEVNTKEDSSVSSTILMRSNRMRSLKKTLQTRINAWRKLANEFEQLLMGCKVLGNEVSDFGNQIEALSKESASCNSLIIVNDLIRRCEMNMSEHQNLGDALKLMKERSTSLTPHTSNATILELQGSLATCQGRFMSIQNTGRSLVKQLRERLEINTKLVTELSDYFSTLSGAEETLIKLTTSGRLVLNTSFPKSMSLASRPCSELTFAFVKLSNFLQEYMNEQKQSLMTHSEKLSKFQLELTERQRAIQDVLSKNLLVDETSFQDHSALKQRLSNLLEQIKEVKKTDEACEAFMAELHSHMTKAIEELGLCVDSFVQLESESRRVSDDFLDNSEPLIGKLTSLLSRLNNANSIFASVGKFDQNLPTNDSEWKDYVGMCDILLNEFKVLKQRVEQLKSTIYSEVQNLKKIEQLQKDISNLHLTYKTKCSLVPSYVNKAPTFLGTSSTEEAVSQFSSYIAFIRAAKDDLQSASTEYTRNANSILSSLSDIIKTYSSHRKQPVGMLLTRMESQKAIFEDTERQYEKLNKEITEEISKWDGFIMLFRGLLQWVNACENDFKALSAVETVTERTNSLRDLEETLRKAGAPMFDRVLSSSFSLRSLRPNLNVVNIAMSWITDRYNTLLKSVSDGQNELKSTILAKEELRKSADYCLEMLERQETQLTDLCSRPFSIPSPPLSIEGIDERLRKLEGFQHNLDDSRTAHLNPLSERIQTVKNQLKACGFDQAEVNDAVNRIAELWTLFNSLKERHAKISSGCEKLAKGGKEFIKQTREMSFWLKQQREIFFNLHSDTSVAECGNIQDLVDRISKRSNDMHQFCMEVSTNGGRLLSECLSNADHIINIAKSLGISILQDRAPSKVHTRESLIESLDKDFQDLSMQATKQKDELLSLLLFLTAYAELFANLQSWVTSAEDEVSKDTDDNDSTRDVQLYSTPSSYITIRSAHVLSLLAQSHEKAGQIGEKQAHLDVLLSRSNRLLEERGSTEVTRFAAQKVSALSRRFVGLTMLVKRQIELNTIKVKNIETLQESRNAYTNWEKEIRSKFGHACQEGKLTDVLAQLKRIFKSLEIGDVLLEACQRLALTVQSEALGSNATDPALAQDLMASYESLKSTIAQKIETVEKQVAAKRAKQLSIDSLSSWLEGAEQKLQAVISSIYSPTHTNLKNASFNSLMTFYELSIGNGIAELLALQSECTNRETVEDDSQIASRLYAFKVRLSNYLSELEERTKNLNAYREASELVSIRQRMTLERYVQVISRSMTIPESALEIADPSNVILEALISAYDAERRLAVLCGINEELVIDGRQLLDTMIASADRLISNTIEQSNSCLSDAITVRNEELRDEQNNLERVSKQSIELLESVTEAWKIFSRSEEELSDWLMEMEQTSIRPPFNADKPIDERKRILSEMQSHLAQIKKKYPLIERHLTNADQINSRIPQFQAAEKAKQLYTRYTTLVNSVQAQVELHSIEAMEVSSLESTMTKVLAKIDDFKSLLEECWVENRLLGHTDLVSKQISIKKMMKELDSFKNSEEMETLQSHFERVKAFVSSSVRDDFTRRLGEISTFLEVSIHKLQAASVFVSSRLETWGAWSSLTKKLEEELNSKKEAYKRILLDVKGVASSSPADILTKRREAIDKLQEMLSSLVSMKPDFTELRSHMNGPESEMLDPNLYRKSSEIAHRKKTLSEDVRTQRDRLKHSWEALFTYSNKVNAADQWLLGASVKLTALNNANPDGPNATEFLIKNCKSFTSEVSVFVERDLKSLISEGQHLESTREVKRRRRKDKIGELCVRTDAFKQLLEQLNSMRNEADGLMKVTQDIERGLNSKAEDWLELLAKLQSGESYMEINMPRWWEDYVDHFQPEATVEHPQPLSASLRRRVAQQPEAVLEEIFDQIKEVEKRRFELESAINKVTSSWTPVQTPSTVQQRLQKAGADDSDVISASVSADEPQTSGSKIRNRAENLKKNCAIQVKKMKALCEQINNWKSLWHQQLLCEAEVGDWLEIKESAVSGLFAGKGLETLDLGTSSLNQLRAELLAKRDVIDELANWRQNLLGLPSSTDIGGGGDGSDPIGELSHRLDTLVRRIGKRVELHGHFVRQAKDATQVKTEVQEDLEKMVQRIPRGHSTLHLRTSPRSQHPLRNAQSTSVIYQRRGPSPLSIQLPNDPSPVVGSLEWLWYSPTSVLEQQRHLASSPSPPRLSFRPIQQRAGRISRRLGRSTPLINIREKEFPQFPSSALRNFALAPFTDIRLGEEGELENLDDEGSLSSNTIVSTPPIPPLLLGRSISPRRLRSSRGWRRGWSLHAQNSPSESPRSKGGPKHPAYYTSCADLLSTLPVLPSRSGYRQYPTASDIARRRYRRRNGCQLSRVSLIDSTLQEARQRRRRRIFASLLFGFSLLVFTYFVSRQPLTIECGRAGFEAAFGIRVDGGRGQPLEFIFPFYEYPPPT</sequence>
<protein>
    <submittedName>
        <fullName evidence="10">Spectrin repeat-containing domain protein</fullName>
    </submittedName>
</protein>
<evidence type="ECO:0000313" key="8">
    <source>
        <dbReference type="EMBL" id="VDN97631.1"/>
    </source>
</evidence>
<reference evidence="10" key="1">
    <citation type="submission" date="2016-04" db="UniProtKB">
        <authorList>
            <consortium name="WormBaseParasite"/>
        </authorList>
    </citation>
    <scope>IDENTIFICATION</scope>
</reference>
<organism evidence="10">
    <name type="scientific">Rodentolepis nana</name>
    <name type="common">Dwarf tapeworm</name>
    <name type="synonym">Hymenolepis nana</name>
    <dbReference type="NCBI Taxonomy" id="102285"/>
    <lineage>
        <taxon>Eukaryota</taxon>
        <taxon>Metazoa</taxon>
        <taxon>Spiralia</taxon>
        <taxon>Lophotrochozoa</taxon>
        <taxon>Platyhelminthes</taxon>
        <taxon>Cestoda</taxon>
        <taxon>Eucestoda</taxon>
        <taxon>Cyclophyllidea</taxon>
        <taxon>Hymenolepididae</taxon>
        <taxon>Rodentolepis</taxon>
    </lineage>
</organism>
<dbReference type="GO" id="GO:0005737">
    <property type="term" value="C:cytoplasm"/>
    <property type="evidence" value="ECO:0007669"/>
    <property type="project" value="TreeGrafter"/>
</dbReference>
<evidence type="ECO:0000256" key="5">
    <source>
        <dbReference type="ARBA" id="ARBA00023136"/>
    </source>
</evidence>
<gene>
    <name evidence="8" type="ORF">HNAJ_LOCUS1772</name>
</gene>
<dbReference type="EMBL" id="UZAE01000738">
    <property type="protein sequence ID" value="VDN97631.1"/>
    <property type="molecule type" value="Genomic_DNA"/>
</dbReference>
<feature type="coiled-coil region" evidence="6">
    <location>
        <begin position="2051"/>
        <end position="2078"/>
    </location>
</feature>
<dbReference type="Gene3D" id="1.20.58.60">
    <property type="match status" value="5"/>
</dbReference>
<evidence type="ECO:0000256" key="6">
    <source>
        <dbReference type="SAM" id="Coils"/>
    </source>
</evidence>
<keyword evidence="5 7" id="KW-0472">Membrane</keyword>
<keyword evidence="6" id="KW-0175">Coiled coil</keyword>
<dbReference type="WBParaSite" id="HNAJ_0000177301-mRNA-1">
    <property type="protein sequence ID" value="HNAJ_0000177301-mRNA-1"/>
    <property type="gene ID" value="HNAJ_0000177301"/>
</dbReference>
<dbReference type="GO" id="GO:0034993">
    <property type="term" value="C:meiotic nuclear membrane microtubule tethering complex"/>
    <property type="evidence" value="ECO:0007669"/>
    <property type="project" value="TreeGrafter"/>
</dbReference>
<dbReference type="InterPro" id="IPR052403">
    <property type="entry name" value="LINC-complex_assoc"/>
</dbReference>
<dbReference type="GO" id="GO:0005640">
    <property type="term" value="C:nuclear outer membrane"/>
    <property type="evidence" value="ECO:0007669"/>
    <property type="project" value="TreeGrafter"/>
</dbReference>
<keyword evidence="9" id="KW-1185">Reference proteome</keyword>
<dbReference type="OrthoDB" id="6281854at2759"/>
<feature type="transmembrane region" description="Helical" evidence="7">
    <location>
        <begin position="3102"/>
        <end position="3120"/>
    </location>
</feature>
<dbReference type="PANTHER" id="PTHR47535">
    <property type="entry name" value="MUSCLE-SPECIFIC PROTEIN 300 KDA, ISOFORM G"/>
    <property type="match status" value="1"/>
</dbReference>
<keyword evidence="3" id="KW-0677">Repeat</keyword>
<evidence type="ECO:0000256" key="1">
    <source>
        <dbReference type="ARBA" id="ARBA00004370"/>
    </source>
</evidence>
<dbReference type="GO" id="GO:0007097">
    <property type="term" value="P:nuclear migration"/>
    <property type="evidence" value="ECO:0007669"/>
    <property type="project" value="TreeGrafter"/>
</dbReference>
<keyword evidence="4 7" id="KW-1133">Transmembrane helix</keyword>
<dbReference type="SUPFAM" id="SSF46966">
    <property type="entry name" value="Spectrin repeat"/>
    <property type="match status" value="2"/>
</dbReference>
<dbReference type="PANTHER" id="PTHR47535:SF7">
    <property type="entry name" value="CALMIN"/>
    <property type="match status" value="1"/>
</dbReference>
<dbReference type="STRING" id="102285.A0A158QH98"/>
<dbReference type="GO" id="GO:0051015">
    <property type="term" value="F:actin filament binding"/>
    <property type="evidence" value="ECO:0007669"/>
    <property type="project" value="TreeGrafter"/>
</dbReference>
<keyword evidence="2 7" id="KW-0812">Transmembrane</keyword>
<evidence type="ECO:0000256" key="7">
    <source>
        <dbReference type="SAM" id="Phobius"/>
    </source>
</evidence>
<evidence type="ECO:0000313" key="9">
    <source>
        <dbReference type="Proteomes" id="UP000278807"/>
    </source>
</evidence>
<evidence type="ECO:0000256" key="4">
    <source>
        <dbReference type="ARBA" id="ARBA00022989"/>
    </source>
</evidence>
<accession>A0A158QH98</accession>
<dbReference type="Proteomes" id="UP000278807">
    <property type="component" value="Unassembled WGS sequence"/>
</dbReference>
<evidence type="ECO:0000313" key="10">
    <source>
        <dbReference type="WBParaSite" id="HNAJ_0000177301-mRNA-1"/>
    </source>
</evidence>
<reference evidence="8 9" key="2">
    <citation type="submission" date="2018-11" db="EMBL/GenBank/DDBJ databases">
        <authorList>
            <consortium name="Pathogen Informatics"/>
        </authorList>
    </citation>
    <scope>NUCLEOTIDE SEQUENCE [LARGE SCALE GENOMIC DNA]</scope>
</reference>